<feature type="domain" description="NAD(P)-binding" evidence="1">
    <location>
        <begin position="7"/>
        <end position="196"/>
    </location>
</feature>
<dbReference type="SUPFAM" id="SSF51735">
    <property type="entry name" value="NAD(P)-binding Rossmann-fold domains"/>
    <property type="match status" value="1"/>
</dbReference>
<dbReference type="InterPro" id="IPR036291">
    <property type="entry name" value="NAD(P)-bd_dom_sf"/>
</dbReference>
<dbReference type="Gene3D" id="3.40.50.720">
    <property type="entry name" value="NAD(P)-binding Rossmann-like Domain"/>
    <property type="match status" value="1"/>
</dbReference>
<evidence type="ECO:0000313" key="3">
    <source>
        <dbReference type="Proteomes" id="UP000635142"/>
    </source>
</evidence>
<evidence type="ECO:0000313" key="2">
    <source>
        <dbReference type="EMBL" id="MBD3666066.1"/>
    </source>
</evidence>
<dbReference type="InterPro" id="IPR016040">
    <property type="entry name" value="NAD(P)-bd_dom"/>
</dbReference>
<organism evidence="2 3">
    <name type="scientific">Sulfitobacter aestuariivivens</name>
    <dbReference type="NCBI Taxonomy" id="2766981"/>
    <lineage>
        <taxon>Bacteria</taxon>
        <taxon>Pseudomonadati</taxon>
        <taxon>Pseudomonadota</taxon>
        <taxon>Alphaproteobacteria</taxon>
        <taxon>Rhodobacterales</taxon>
        <taxon>Roseobacteraceae</taxon>
        <taxon>Sulfitobacter</taxon>
    </lineage>
</organism>
<protein>
    <submittedName>
        <fullName evidence="2">SDR family oxidoreductase</fullName>
    </submittedName>
</protein>
<comment type="caution">
    <text evidence="2">The sequence shown here is derived from an EMBL/GenBank/DDBJ whole genome shotgun (WGS) entry which is preliminary data.</text>
</comment>
<dbReference type="GO" id="GO:0042602">
    <property type="term" value="F:riboflavin reductase (NADPH) activity"/>
    <property type="evidence" value="ECO:0007669"/>
    <property type="project" value="TreeGrafter"/>
</dbReference>
<reference evidence="2" key="1">
    <citation type="submission" date="2020-08" db="EMBL/GenBank/DDBJ databases">
        <title>Sulfitobacter aestuariivivens sp. nov., isolated from a tidal flat.</title>
        <authorList>
            <person name="Park S."/>
            <person name="Yoon J.-H."/>
        </authorList>
    </citation>
    <scope>NUCLEOTIDE SEQUENCE</scope>
    <source>
        <strain evidence="2">TSTF-M16</strain>
    </source>
</reference>
<keyword evidence="3" id="KW-1185">Reference proteome</keyword>
<dbReference type="Pfam" id="PF13460">
    <property type="entry name" value="NAD_binding_10"/>
    <property type="match status" value="1"/>
</dbReference>
<dbReference type="PANTHER" id="PTHR43355:SF2">
    <property type="entry name" value="FLAVIN REDUCTASE (NADPH)"/>
    <property type="match status" value="1"/>
</dbReference>
<name>A0A927D7X7_9RHOB</name>
<dbReference type="Proteomes" id="UP000635142">
    <property type="component" value="Unassembled WGS sequence"/>
</dbReference>
<gene>
    <name evidence="2" type="ORF">H9Q16_19175</name>
</gene>
<evidence type="ECO:0000259" key="1">
    <source>
        <dbReference type="Pfam" id="PF13460"/>
    </source>
</evidence>
<dbReference type="CDD" id="cd05244">
    <property type="entry name" value="BVR-B_like_SDR_a"/>
    <property type="match status" value="1"/>
</dbReference>
<accession>A0A927D7X7</accession>
<dbReference type="PANTHER" id="PTHR43355">
    <property type="entry name" value="FLAVIN REDUCTASE (NADPH)"/>
    <property type="match status" value="1"/>
</dbReference>
<dbReference type="EMBL" id="JACTAG010000003">
    <property type="protein sequence ID" value="MBD3666066.1"/>
    <property type="molecule type" value="Genomic_DNA"/>
</dbReference>
<dbReference type="AlphaFoldDB" id="A0A927D7X7"/>
<dbReference type="InterPro" id="IPR051606">
    <property type="entry name" value="Polyketide_Oxido-like"/>
</dbReference>
<proteinExistence type="predicted"/>
<dbReference type="GO" id="GO:0004074">
    <property type="term" value="F:biliverdin reductase [NAD(P)H] activity"/>
    <property type="evidence" value="ECO:0007669"/>
    <property type="project" value="TreeGrafter"/>
</dbReference>
<dbReference type="RefSeq" id="WP_191077081.1">
    <property type="nucleotide sequence ID" value="NZ_JACTAG010000003.1"/>
</dbReference>
<sequence>MKVIVIGATGSVGKLAVEQMLKEGHDVTAFARSPGKLEIDNPALRLVAGDALSVQDVTKAVAGHDAVVVTLGSPSLVRRIRADGTLNVIRAMQATGVRRLICQSTLGAHESWGNLNFFWKRVMFGGLLRVPFADHQAQERLVEASGLDWTIVRPGSFADGPATGRFKEGFASDLKDLTLKITRADIAQFLSRQLTDRHYHQRAVAISN</sequence>